<reference evidence="1 2" key="1">
    <citation type="submission" date="2019-07" db="EMBL/GenBank/DDBJ databases">
        <title>De Novo Assembly of kiwifruit Actinidia rufa.</title>
        <authorList>
            <person name="Sugita-Konishi S."/>
            <person name="Sato K."/>
            <person name="Mori E."/>
            <person name="Abe Y."/>
            <person name="Kisaki G."/>
            <person name="Hamano K."/>
            <person name="Suezawa K."/>
            <person name="Otani M."/>
            <person name="Fukuda T."/>
            <person name="Manabe T."/>
            <person name="Gomi K."/>
            <person name="Tabuchi M."/>
            <person name="Akimitsu K."/>
            <person name="Kataoka I."/>
        </authorList>
    </citation>
    <scope>NUCLEOTIDE SEQUENCE [LARGE SCALE GENOMIC DNA]</scope>
    <source>
        <strain evidence="2">cv. Fuchu</strain>
    </source>
</reference>
<proteinExistence type="predicted"/>
<dbReference type="Proteomes" id="UP000585474">
    <property type="component" value="Unassembled WGS sequence"/>
</dbReference>
<keyword evidence="2" id="KW-1185">Reference proteome</keyword>
<accession>A0A7J0H687</accession>
<evidence type="ECO:0000313" key="2">
    <source>
        <dbReference type="Proteomes" id="UP000585474"/>
    </source>
</evidence>
<sequence>MSRRLFGNGYSNKVSGVVAISKANQKKGGVDFAVLQDHPAAIEYAETMVEQRQTLRNNLKKDLKKELSFGGSGLLLG</sequence>
<comment type="caution">
    <text evidence="1">The sequence shown here is derived from an EMBL/GenBank/DDBJ whole genome shotgun (WGS) entry which is preliminary data.</text>
</comment>
<evidence type="ECO:0000313" key="1">
    <source>
        <dbReference type="EMBL" id="GFZ18610.1"/>
    </source>
</evidence>
<dbReference type="AlphaFoldDB" id="A0A7J0H687"/>
<organism evidence="1 2">
    <name type="scientific">Actinidia rufa</name>
    <dbReference type="NCBI Taxonomy" id="165716"/>
    <lineage>
        <taxon>Eukaryota</taxon>
        <taxon>Viridiplantae</taxon>
        <taxon>Streptophyta</taxon>
        <taxon>Embryophyta</taxon>
        <taxon>Tracheophyta</taxon>
        <taxon>Spermatophyta</taxon>
        <taxon>Magnoliopsida</taxon>
        <taxon>eudicotyledons</taxon>
        <taxon>Gunneridae</taxon>
        <taxon>Pentapetalae</taxon>
        <taxon>asterids</taxon>
        <taxon>Ericales</taxon>
        <taxon>Actinidiaceae</taxon>
        <taxon>Actinidia</taxon>
    </lineage>
</organism>
<dbReference type="EMBL" id="BJWL01000027">
    <property type="protein sequence ID" value="GFZ18610.1"/>
    <property type="molecule type" value="Genomic_DNA"/>
</dbReference>
<protein>
    <submittedName>
        <fullName evidence="1">Uncharacterized protein</fullName>
    </submittedName>
</protein>
<name>A0A7J0H687_9ERIC</name>
<gene>
    <name evidence="1" type="ORF">Acr_27g0003490</name>
</gene>